<protein>
    <recommendedName>
        <fullName evidence="5">Transmembrane protein</fullName>
    </recommendedName>
</protein>
<evidence type="ECO:0000256" key="1">
    <source>
        <dbReference type="SAM" id="Phobius"/>
    </source>
</evidence>
<gene>
    <name evidence="3" type="ORF">KFL_007220020</name>
</gene>
<reference evidence="3 4" key="1">
    <citation type="journal article" date="2014" name="Nat. Commun.">
        <title>Klebsormidium flaccidum genome reveals primary factors for plant terrestrial adaptation.</title>
        <authorList>
            <person name="Hori K."/>
            <person name="Maruyama F."/>
            <person name="Fujisawa T."/>
            <person name="Togashi T."/>
            <person name="Yamamoto N."/>
            <person name="Seo M."/>
            <person name="Sato S."/>
            <person name="Yamada T."/>
            <person name="Mori H."/>
            <person name="Tajima N."/>
            <person name="Moriyama T."/>
            <person name="Ikeuchi M."/>
            <person name="Watanabe M."/>
            <person name="Wada H."/>
            <person name="Kobayashi K."/>
            <person name="Saito M."/>
            <person name="Masuda T."/>
            <person name="Sasaki-Sekimoto Y."/>
            <person name="Mashiguchi K."/>
            <person name="Awai K."/>
            <person name="Shimojima M."/>
            <person name="Masuda S."/>
            <person name="Iwai M."/>
            <person name="Nobusawa T."/>
            <person name="Narise T."/>
            <person name="Kondo S."/>
            <person name="Saito H."/>
            <person name="Sato R."/>
            <person name="Murakawa M."/>
            <person name="Ihara Y."/>
            <person name="Oshima-Yamada Y."/>
            <person name="Ohtaka K."/>
            <person name="Satoh M."/>
            <person name="Sonobe K."/>
            <person name="Ishii M."/>
            <person name="Ohtani R."/>
            <person name="Kanamori-Sato M."/>
            <person name="Honoki R."/>
            <person name="Miyazaki D."/>
            <person name="Mochizuki H."/>
            <person name="Umetsu J."/>
            <person name="Higashi K."/>
            <person name="Shibata D."/>
            <person name="Kamiya Y."/>
            <person name="Sato N."/>
            <person name="Nakamura Y."/>
            <person name="Tabata S."/>
            <person name="Ida S."/>
            <person name="Kurokawa K."/>
            <person name="Ohta H."/>
        </authorList>
    </citation>
    <scope>NUCLEOTIDE SEQUENCE [LARGE SCALE GENOMIC DNA]</scope>
    <source>
        <strain evidence="3 4">NIES-2285</strain>
    </source>
</reference>
<dbReference type="AlphaFoldDB" id="A0A1Y1IK08"/>
<dbReference type="EMBL" id="DF237671">
    <property type="protein sequence ID" value="GAQ91063.1"/>
    <property type="molecule type" value="Genomic_DNA"/>
</dbReference>
<evidence type="ECO:0008006" key="5">
    <source>
        <dbReference type="Google" id="ProtNLM"/>
    </source>
</evidence>
<keyword evidence="4" id="KW-1185">Reference proteome</keyword>
<organism evidence="3 4">
    <name type="scientific">Klebsormidium nitens</name>
    <name type="common">Green alga</name>
    <name type="synonym">Ulothrix nitens</name>
    <dbReference type="NCBI Taxonomy" id="105231"/>
    <lineage>
        <taxon>Eukaryota</taxon>
        <taxon>Viridiplantae</taxon>
        <taxon>Streptophyta</taxon>
        <taxon>Klebsormidiophyceae</taxon>
        <taxon>Klebsormidiales</taxon>
        <taxon>Klebsormidiaceae</taxon>
        <taxon>Klebsormidium</taxon>
    </lineage>
</organism>
<feature type="signal peptide" evidence="2">
    <location>
        <begin position="1"/>
        <end position="25"/>
    </location>
</feature>
<accession>A0A1Y1IK08</accession>
<evidence type="ECO:0000313" key="3">
    <source>
        <dbReference type="EMBL" id="GAQ91063.1"/>
    </source>
</evidence>
<evidence type="ECO:0000313" key="4">
    <source>
        <dbReference type="Proteomes" id="UP000054558"/>
    </source>
</evidence>
<keyword evidence="1" id="KW-1133">Transmembrane helix</keyword>
<proteinExistence type="predicted"/>
<keyword evidence="1" id="KW-0472">Membrane</keyword>
<dbReference type="Proteomes" id="UP000054558">
    <property type="component" value="Unassembled WGS sequence"/>
</dbReference>
<keyword evidence="2" id="KW-0732">Signal</keyword>
<name>A0A1Y1IK08_KLENI</name>
<keyword evidence="1" id="KW-0812">Transmembrane</keyword>
<feature type="transmembrane region" description="Helical" evidence="1">
    <location>
        <begin position="238"/>
        <end position="263"/>
    </location>
</feature>
<evidence type="ECO:0000256" key="2">
    <source>
        <dbReference type="SAM" id="SignalP"/>
    </source>
</evidence>
<feature type="chain" id="PRO_5012575771" description="Transmembrane protein" evidence="2">
    <location>
        <begin position="26"/>
        <end position="326"/>
    </location>
</feature>
<sequence>MANIRPRWAAFLIVMFVTCALKASAESEGRGCGQYVHHFNSDEVPFGPLTLVRGLRGGGVHALQPAGQVEIVVGAPGDLFNVFLQGGNFERSWGNDETPRLVLGTDSWMDSEQDDHFGRVMELLSTVHLQSRILDIERIHSELRRAAISRLREELQWREAQQQAQAKARAAADAAQESQSVQSHVMSLWDTLRSSLADKLKTFREEPELAAVQRQKASNEVIEPFAVFHRAHEAAASSFFGCVAIGIAVALLCSLVFSCLMALCQCPVEDEEVPAIILSSPNTIATPLLTTTEHEDGSGMEEGFIQNPLLETRVYQPPSIDVATSK</sequence>